<dbReference type="GO" id="GO:0009566">
    <property type="term" value="P:fertilization"/>
    <property type="evidence" value="ECO:0007669"/>
    <property type="project" value="Ensembl"/>
</dbReference>
<dbReference type="Ensembl" id="ENSFALT00000026452.1">
    <property type="protein sequence ID" value="ENSFALP00000031997.1"/>
    <property type="gene ID" value="ENSFALG00000010664.2"/>
</dbReference>
<feature type="region of interest" description="Disordered" evidence="6">
    <location>
        <begin position="648"/>
        <end position="678"/>
    </location>
</feature>
<evidence type="ECO:0000259" key="8">
    <source>
        <dbReference type="Pfam" id="PF18584"/>
    </source>
</evidence>
<keyword evidence="5" id="KW-0539">Nucleus</keyword>
<feature type="region of interest" description="Disordered" evidence="6">
    <location>
        <begin position="1238"/>
        <end position="1294"/>
    </location>
</feature>
<dbReference type="Pfam" id="PF18581">
    <property type="entry name" value="SYCP2_ARLD"/>
    <property type="match status" value="1"/>
</dbReference>
<dbReference type="GO" id="GO:0048808">
    <property type="term" value="P:male genitalia morphogenesis"/>
    <property type="evidence" value="ECO:0007669"/>
    <property type="project" value="Ensembl"/>
</dbReference>
<dbReference type="InterPro" id="IPR041322">
    <property type="entry name" value="SYCP2_ARLD"/>
</dbReference>
<keyword evidence="10" id="KW-1185">Reference proteome</keyword>
<feature type="compositionally biased region" description="Polar residues" evidence="6">
    <location>
        <begin position="1065"/>
        <end position="1086"/>
    </location>
</feature>
<dbReference type="GeneTree" id="ENSGT00530000063859"/>
<dbReference type="PANTHER" id="PTHR15607">
    <property type="entry name" value="SYNAPTONEMAL COMPLEX PROTEIN-RELATED"/>
    <property type="match status" value="1"/>
</dbReference>
<feature type="region of interest" description="Disordered" evidence="6">
    <location>
        <begin position="1213"/>
        <end position="1232"/>
    </location>
</feature>
<sequence>MPARNEMQFEKLIDEATGKKDFQSLEKFLATEECENVSHRCSKQFVNKLDKLLCWALDKQEFKSISTLLNAFQKCGRKISIAGEDGLSAMIKHDLPFFSLYMVNWFEKLKGILVLRGNEKNEMLISLAEDFFIMLLTLCDSRPEGKMQILENFVLRTCSLITDARINIYVQQEVIKKLNLLLDKIPRDARKKILSTKEMLLVIIFSTSVVISICSCCELCCAADYDTQVAITEALCRMVSEKQRAVLASQWFPMEFVSTAFKGIKDSEFETDCRKFLNQVNGMLGDRTRVFTFPCLSAALDKHELQIPLDENLEEFWIDFNVGSRSISFYVAAEDADLQWETVIIQEDDVNMYSLEEKDSKKLLTIDLKSPMSVGTLEGRKFLLYFDSILEIKDVIIKIYGFHKCKEFSKKQSASVAKTTVHIVFDESGSQVLVPESQLSPGLKEKSGEEEKLSKYKTQQSLGNLRTQSKNNSQEKLRGDSSKTTPSRKRKVSEASVLIPGTSVSSRSPQFFVSTSTPFKGRFKLPLEMTSSTKRSDNDALNESRTKNFYQEPPGSGQRRTVDKDFCETDQIRKSDTGMRQKSMQMRSEEVVKIVQEATEKQTLDEVLDIVPDSQPVGKSNKPLLPGLLETSFDKTETWKKRTFPLAEKNVTTGDKQKPNLSRAHASHPARVSDTSLHSDLAREDLDVLLRKETAIPKQSKTKPKSKEMADAAKSLISKISDRYRDKSDVKSKARDSLGLNRTQLNKSWISKEEVQDRTLKTASFLNITAGHVLDDVYNFNISGFDEPTIKLGIQELRVTELSVHTETNKKGNKAISKSSTEGKGGKKTRSSRGKKHLFSDSDTENRGDDSKTEISWLQESKRKPKPQIIDYSRSKKSGKPKSSDKTNKSSEPTYYMDKAKGQNTNKKMINKCKPQDSKTDETITKSTRTKLPRRAAATKNYKEPSSSESESEEEIPTCTSKKEKSKIQKHMNGANKDRKQPKVLQTVPVEPQRVDNYMQKALVKSRNSAEQKEVEIPSAESPASIETMRCAERVPDVSPEHSSSERSLGLQESPPEDGEMLNSERATSPSNFCPQNKSLQSLAVTQSPETAVTKLAFGRKSFSPVLTEASLLSLTTYKTVSGKNSKGAAAETCNNNEDSSFQHYFSDTFSVKGKLQDITKPIPKNKEELSLTTYKTDSGKRAKGAVLETGNNNEDSSLQSCFSDTVCAKGKLQDPTKPLTKSKEDYVAASPLSSRSRVQSWIREPYSPTNESGPSVQTFHKRTYHSTTESSSDEAETSKEEEKKGRRRISLQPKKLFKTDDAATCRVSESASTQSVNDLCGLDGEFWKPDCSTISICQQLQKEFTKKIENRSRKMDHFNKQTLRSAHQHLATMSYQLHECRMRQLDEFHCTLTEELEKFEKDSQSLKIMEKEFLTFWKKHSHTFSTYMRNEQQRVQILKTSFEKNICYSVGCEENVFTSKMHLMKEDMKGLQEKFLKEMQEEELCNVRRGLQTLFQSKAEF</sequence>
<dbReference type="Proteomes" id="UP000016665">
    <property type="component" value="Chromosome 20"/>
</dbReference>
<evidence type="ECO:0000256" key="1">
    <source>
        <dbReference type="ARBA" id="ARBA00004123"/>
    </source>
</evidence>
<dbReference type="Pfam" id="PF18584">
    <property type="entry name" value="SYCP2_SLD"/>
    <property type="match status" value="1"/>
</dbReference>
<dbReference type="GO" id="GO:0043066">
    <property type="term" value="P:negative regulation of apoptotic process"/>
    <property type="evidence" value="ECO:0007669"/>
    <property type="project" value="Ensembl"/>
</dbReference>
<feature type="compositionally biased region" description="Basic and acidic residues" evidence="6">
    <location>
        <begin position="443"/>
        <end position="454"/>
    </location>
</feature>
<feature type="domain" description="Synaptonemal complex protein 2 Spt16M-like" evidence="8">
    <location>
        <begin position="290"/>
        <end position="401"/>
    </location>
</feature>
<evidence type="ECO:0000256" key="4">
    <source>
        <dbReference type="ARBA" id="ARBA00022454"/>
    </source>
</evidence>
<reference evidence="9 10" key="1">
    <citation type="journal article" date="2012" name="Nature">
        <title>The genomic landscape of species divergence in Ficedula flycatchers.</title>
        <authorList>
            <person name="Ellegren H."/>
            <person name="Smeds L."/>
            <person name="Burri R."/>
            <person name="Olason P.I."/>
            <person name="Backstrom N."/>
            <person name="Kawakami T."/>
            <person name="Kunstner A."/>
            <person name="Makinen H."/>
            <person name="Nadachowska-Brzyska K."/>
            <person name="Qvarnstrom A."/>
            <person name="Uebbing S."/>
            <person name="Wolf J.B."/>
        </authorList>
    </citation>
    <scope>NUCLEOTIDE SEQUENCE [LARGE SCALE GENOMIC DNA]</scope>
</reference>
<dbReference type="GO" id="GO:0051093">
    <property type="term" value="P:negative regulation of developmental process"/>
    <property type="evidence" value="ECO:0007669"/>
    <property type="project" value="Ensembl"/>
</dbReference>
<feature type="compositionally biased region" description="Basic and acidic residues" evidence="6">
    <location>
        <begin position="560"/>
        <end position="579"/>
    </location>
</feature>
<feature type="region of interest" description="Disordered" evidence="6">
    <location>
        <begin position="439"/>
        <end position="496"/>
    </location>
</feature>
<dbReference type="GO" id="GO:0000779">
    <property type="term" value="C:condensed chromosome, centromeric region"/>
    <property type="evidence" value="ECO:0007669"/>
    <property type="project" value="TreeGrafter"/>
</dbReference>
<evidence type="ECO:0000313" key="9">
    <source>
        <dbReference type="Ensembl" id="ENSFALP00000031997.1"/>
    </source>
</evidence>
<gene>
    <name evidence="9" type="primary">SYCP2</name>
</gene>
<feature type="region of interest" description="Disordered" evidence="6">
    <location>
        <begin position="528"/>
        <end position="586"/>
    </location>
</feature>
<accession>A0A803WAJ1</accession>
<evidence type="ECO:0000256" key="6">
    <source>
        <dbReference type="SAM" id="MobiDB-lite"/>
    </source>
</evidence>
<dbReference type="InterPro" id="IPR024835">
    <property type="entry name" value="SYCP2-like"/>
</dbReference>
<protein>
    <submittedName>
        <fullName evidence="9">Synaptonemal complex protein 2</fullName>
    </submittedName>
</protein>
<evidence type="ECO:0000256" key="3">
    <source>
        <dbReference type="ARBA" id="ARBA00007960"/>
    </source>
</evidence>
<evidence type="ECO:0000313" key="10">
    <source>
        <dbReference type="Proteomes" id="UP000016665"/>
    </source>
</evidence>
<feature type="domain" description="Synaptonemal complex protein 2 armadillo-repeat-like" evidence="7">
    <location>
        <begin position="8"/>
        <end position="189"/>
    </location>
</feature>
<dbReference type="PANTHER" id="PTHR15607:SF12">
    <property type="entry name" value="SYNAPTONEMAL COMPLEX PROTEIN 2"/>
    <property type="match status" value="1"/>
</dbReference>
<reference evidence="9" key="2">
    <citation type="submission" date="2025-08" db="UniProtKB">
        <authorList>
            <consortium name="Ensembl"/>
        </authorList>
    </citation>
    <scope>IDENTIFICATION</scope>
</reference>
<feature type="compositionally biased region" description="Basic and acidic residues" evidence="6">
    <location>
        <begin position="838"/>
        <end position="853"/>
    </location>
</feature>
<evidence type="ECO:0000256" key="5">
    <source>
        <dbReference type="ARBA" id="ARBA00023242"/>
    </source>
</evidence>
<feature type="compositionally biased region" description="Basic and acidic residues" evidence="6">
    <location>
        <begin position="914"/>
        <end position="924"/>
    </location>
</feature>
<dbReference type="GO" id="GO:0006915">
    <property type="term" value="P:apoptotic process"/>
    <property type="evidence" value="ECO:0007669"/>
    <property type="project" value="Ensembl"/>
</dbReference>
<feature type="compositionally biased region" description="Basic residues" evidence="6">
    <location>
        <begin position="826"/>
        <end position="837"/>
    </location>
</feature>
<comment type="similarity">
    <text evidence="3">Belongs to the SYCP2 family.</text>
</comment>
<organism evidence="9 10">
    <name type="scientific">Ficedula albicollis</name>
    <name type="common">Collared flycatcher</name>
    <name type="synonym">Muscicapa albicollis</name>
    <dbReference type="NCBI Taxonomy" id="59894"/>
    <lineage>
        <taxon>Eukaryota</taxon>
        <taxon>Metazoa</taxon>
        <taxon>Chordata</taxon>
        <taxon>Craniata</taxon>
        <taxon>Vertebrata</taxon>
        <taxon>Euteleostomi</taxon>
        <taxon>Archelosauria</taxon>
        <taxon>Archosauria</taxon>
        <taxon>Dinosauria</taxon>
        <taxon>Saurischia</taxon>
        <taxon>Theropoda</taxon>
        <taxon>Coelurosauria</taxon>
        <taxon>Aves</taxon>
        <taxon>Neognathae</taxon>
        <taxon>Neoaves</taxon>
        <taxon>Telluraves</taxon>
        <taxon>Australaves</taxon>
        <taxon>Passeriformes</taxon>
        <taxon>Muscicapidae</taxon>
        <taxon>Ficedula</taxon>
    </lineage>
</organism>
<dbReference type="GO" id="GO:0007140">
    <property type="term" value="P:male meiotic nuclear division"/>
    <property type="evidence" value="ECO:0007669"/>
    <property type="project" value="Ensembl"/>
</dbReference>
<keyword evidence="4" id="KW-0158">Chromosome</keyword>
<dbReference type="GO" id="GO:0007143">
    <property type="term" value="P:female meiotic nuclear division"/>
    <property type="evidence" value="ECO:0007669"/>
    <property type="project" value="Ensembl"/>
</dbReference>
<reference evidence="9" key="3">
    <citation type="submission" date="2025-09" db="UniProtKB">
        <authorList>
            <consortium name="Ensembl"/>
        </authorList>
    </citation>
    <scope>IDENTIFICATION</scope>
</reference>
<name>A0A803WAJ1_FICAL</name>
<dbReference type="GO" id="GO:2000242">
    <property type="term" value="P:negative regulation of reproductive process"/>
    <property type="evidence" value="ECO:0007669"/>
    <property type="project" value="Ensembl"/>
</dbReference>
<feature type="compositionally biased region" description="Polar residues" evidence="6">
    <location>
        <begin position="456"/>
        <end position="472"/>
    </location>
</feature>
<dbReference type="InterPro" id="IPR040560">
    <property type="entry name" value="SYCP2_SLD"/>
</dbReference>
<feature type="region of interest" description="Disordered" evidence="6">
    <location>
        <begin position="804"/>
        <end position="1086"/>
    </location>
</feature>
<evidence type="ECO:0000256" key="2">
    <source>
        <dbReference type="ARBA" id="ARBA00004286"/>
    </source>
</evidence>
<feature type="compositionally biased region" description="Basic and acidic residues" evidence="6">
    <location>
        <begin position="534"/>
        <end position="546"/>
    </location>
</feature>
<feature type="compositionally biased region" description="Polar residues" evidence="6">
    <location>
        <begin position="1248"/>
        <end position="1259"/>
    </location>
</feature>
<dbReference type="GO" id="GO:0000800">
    <property type="term" value="C:lateral element"/>
    <property type="evidence" value="ECO:0007669"/>
    <property type="project" value="Ensembl"/>
</dbReference>
<comment type="subcellular location">
    <subcellularLocation>
        <location evidence="2">Chromosome</location>
    </subcellularLocation>
    <subcellularLocation>
        <location evidence="1">Nucleus</location>
    </subcellularLocation>
</comment>
<evidence type="ECO:0000259" key="7">
    <source>
        <dbReference type="Pfam" id="PF18581"/>
    </source>
</evidence>
<feature type="compositionally biased region" description="Basic and acidic residues" evidence="6">
    <location>
        <begin position="1030"/>
        <end position="1045"/>
    </location>
</feature>
<dbReference type="GO" id="GO:0035234">
    <property type="term" value="P:ectopic germ cell programmed cell death"/>
    <property type="evidence" value="ECO:0007669"/>
    <property type="project" value="Ensembl"/>
</dbReference>
<proteinExistence type="inferred from homology"/>